<keyword evidence="8" id="KW-1185">Reference proteome</keyword>
<dbReference type="PANTHER" id="PTHR43133">
    <property type="entry name" value="RNA POLYMERASE ECF-TYPE SIGMA FACTO"/>
    <property type="match status" value="1"/>
</dbReference>
<evidence type="ECO:0000259" key="5">
    <source>
        <dbReference type="Pfam" id="PF04542"/>
    </source>
</evidence>
<dbReference type="CDD" id="cd06171">
    <property type="entry name" value="Sigma70_r4"/>
    <property type="match status" value="1"/>
</dbReference>
<dbReference type="InterPro" id="IPR013325">
    <property type="entry name" value="RNA_pol_sigma_r2"/>
</dbReference>
<comment type="similarity">
    <text evidence="1">Belongs to the sigma-70 factor family. ECF subfamily.</text>
</comment>
<dbReference type="InterPro" id="IPR007627">
    <property type="entry name" value="RNA_pol_sigma70_r2"/>
</dbReference>
<dbReference type="PANTHER" id="PTHR43133:SF51">
    <property type="entry name" value="RNA POLYMERASE SIGMA FACTOR"/>
    <property type="match status" value="1"/>
</dbReference>
<dbReference type="SUPFAM" id="SSF88659">
    <property type="entry name" value="Sigma3 and sigma4 domains of RNA polymerase sigma factors"/>
    <property type="match status" value="1"/>
</dbReference>
<organism evidence="7 8">
    <name type="scientific">Paenibacillus shunpengii</name>
    <dbReference type="NCBI Taxonomy" id="2054424"/>
    <lineage>
        <taxon>Bacteria</taxon>
        <taxon>Bacillati</taxon>
        <taxon>Bacillota</taxon>
        <taxon>Bacilli</taxon>
        <taxon>Bacillales</taxon>
        <taxon>Paenibacillaceae</taxon>
        <taxon>Paenibacillus</taxon>
    </lineage>
</organism>
<dbReference type="Gene3D" id="1.10.10.10">
    <property type="entry name" value="Winged helix-like DNA-binding domain superfamily/Winged helix DNA-binding domain"/>
    <property type="match status" value="1"/>
</dbReference>
<dbReference type="EMBL" id="JBHUMJ010000002">
    <property type="protein sequence ID" value="MFD2701575.1"/>
    <property type="molecule type" value="Genomic_DNA"/>
</dbReference>
<dbReference type="Pfam" id="PF04542">
    <property type="entry name" value="Sigma70_r2"/>
    <property type="match status" value="1"/>
</dbReference>
<dbReference type="InterPro" id="IPR014284">
    <property type="entry name" value="RNA_pol_sigma-70_dom"/>
</dbReference>
<dbReference type="InterPro" id="IPR036388">
    <property type="entry name" value="WH-like_DNA-bd_sf"/>
</dbReference>
<name>A0ABW5SP48_9BACL</name>
<evidence type="ECO:0000256" key="4">
    <source>
        <dbReference type="ARBA" id="ARBA00023163"/>
    </source>
</evidence>
<dbReference type="InterPro" id="IPR013324">
    <property type="entry name" value="RNA_pol_sigma_r3/r4-like"/>
</dbReference>
<keyword evidence="2" id="KW-0805">Transcription regulation</keyword>
<proteinExistence type="inferred from homology"/>
<reference evidence="8" key="1">
    <citation type="journal article" date="2019" name="Int. J. Syst. Evol. Microbiol.">
        <title>The Global Catalogue of Microorganisms (GCM) 10K type strain sequencing project: providing services to taxonomists for standard genome sequencing and annotation.</title>
        <authorList>
            <consortium name="The Broad Institute Genomics Platform"/>
            <consortium name="The Broad Institute Genome Sequencing Center for Infectious Disease"/>
            <person name="Wu L."/>
            <person name="Ma J."/>
        </authorList>
    </citation>
    <scope>NUCLEOTIDE SEQUENCE [LARGE SCALE GENOMIC DNA]</scope>
    <source>
        <strain evidence="8">KCTC 33849</strain>
    </source>
</reference>
<dbReference type="InterPro" id="IPR039425">
    <property type="entry name" value="RNA_pol_sigma-70-like"/>
</dbReference>
<feature type="domain" description="RNA polymerase sigma factor 70 region 4 type 2" evidence="6">
    <location>
        <begin position="149"/>
        <end position="199"/>
    </location>
</feature>
<evidence type="ECO:0000256" key="2">
    <source>
        <dbReference type="ARBA" id="ARBA00023015"/>
    </source>
</evidence>
<sequence length="211" mass="25463">MKRYYFFEKMQGYTNSRRLYKWGRRREAIDEASLIDQILKGDHAKFREIIDRYGRHVYQVTYSVLHQAQDAEDAAQEAFIQVFKSLPQYRSEGFKTWITRIALHKAIDLKRKLNRREAEVIGREDEVVQMADHQADIIHQLLKKERKETLLHKISSLPAQHRDIIVDFYLKEKNYEQIAEESQIAIKTVESRLYRARQWIRAHWKEGSWRE</sequence>
<dbReference type="NCBIfam" id="TIGR02937">
    <property type="entry name" value="sigma70-ECF"/>
    <property type="match status" value="1"/>
</dbReference>
<evidence type="ECO:0000313" key="7">
    <source>
        <dbReference type="EMBL" id="MFD2701575.1"/>
    </source>
</evidence>
<dbReference type="InterPro" id="IPR013249">
    <property type="entry name" value="RNA_pol_sigma70_r4_t2"/>
</dbReference>
<evidence type="ECO:0000256" key="1">
    <source>
        <dbReference type="ARBA" id="ARBA00010641"/>
    </source>
</evidence>
<evidence type="ECO:0000259" key="6">
    <source>
        <dbReference type="Pfam" id="PF08281"/>
    </source>
</evidence>
<dbReference type="Proteomes" id="UP001597540">
    <property type="component" value="Unassembled WGS sequence"/>
</dbReference>
<dbReference type="Gene3D" id="1.10.1740.10">
    <property type="match status" value="1"/>
</dbReference>
<keyword evidence="4" id="KW-0804">Transcription</keyword>
<evidence type="ECO:0000313" key="8">
    <source>
        <dbReference type="Proteomes" id="UP001597540"/>
    </source>
</evidence>
<dbReference type="SUPFAM" id="SSF88946">
    <property type="entry name" value="Sigma2 domain of RNA polymerase sigma factors"/>
    <property type="match status" value="1"/>
</dbReference>
<dbReference type="Pfam" id="PF08281">
    <property type="entry name" value="Sigma70_r4_2"/>
    <property type="match status" value="1"/>
</dbReference>
<accession>A0ABW5SP48</accession>
<dbReference type="RefSeq" id="WP_256209659.1">
    <property type="nucleotide sequence ID" value="NZ_JBHUMJ010000002.1"/>
</dbReference>
<gene>
    <name evidence="7" type="ORF">ACFSVM_13930</name>
</gene>
<protein>
    <submittedName>
        <fullName evidence="7">RNA polymerase sigma factor</fullName>
    </submittedName>
</protein>
<keyword evidence="3" id="KW-0731">Sigma factor</keyword>
<feature type="domain" description="RNA polymerase sigma-70 region 2" evidence="5">
    <location>
        <begin position="50"/>
        <end position="115"/>
    </location>
</feature>
<evidence type="ECO:0000256" key="3">
    <source>
        <dbReference type="ARBA" id="ARBA00023082"/>
    </source>
</evidence>
<comment type="caution">
    <text evidence="7">The sequence shown here is derived from an EMBL/GenBank/DDBJ whole genome shotgun (WGS) entry which is preliminary data.</text>
</comment>